<dbReference type="NCBIfam" id="NF005574">
    <property type="entry name" value="PRK07259.1"/>
    <property type="match status" value="1"/>
</dbReference>
<evidence type="ECO:0000256" key="9">
    <source>
        <dbReference type="HAMAP-Rule" id="MF_00224"/>
    </source>
</evidence>
<keyword evidence="4 9" id="KW-0963">Cytoplasm</keyword>
<comment type="subcellular location">
    <subcellularLocation>
        <location evidence="1 9">Cytoplasm</location>
    </subcellularLocation>
</comment>
<evidence type="ECO:0000256" key="2">
    <source>
        <dbReference type="ARBA" id="ARBA00004725"/>
    </source>
</evidence>
<dbReference type="InterPro" id="IPR012135">
    <property type="entry name" value="Dihydroorotate_DH_1_2"/>
</dbReference>
<organism evidence="11 12">
    <name type="scientific">Marinicrinis sediminis</name>
    <dbReference type="NCBI Taxonomy" id="1652465"/>
    <lineage>
        <taxon>Bacteria</taxon>
        <taxon>Bacillati</taxon>
        <taxon>Bacillota</taxon>
        <taxon>Bacilli</taxon>
        <taxon>Bacillales</taxon>
        <taxon>Paenibacillaceae</taxon>
    </lineage>
</organism>
<feature type="active site" description="Nucleophile" evidence="9">
    <location>
        <position position="147"/>
    </location>
</feature>
<dbReference type="InterPro" id="IPR005720">
    <property type="entry name" value="Dihydroorotate_DH_cat"/>
</dbReference>
<dbReference type="PANTHER" id="PTHR48109">
    <property type="entry name" value="DIHYDROOROTATE DEHYDROGENASE (QUINONE), MITOCHONDRIAL-RELATED"/>
    <property type="match status" value="1"/>
</dbReference>
<comment type="caution">
    <text evidence="11">The sequence shown here is derived from an EMBL/GenBank/DDBJ whole genome shotgun (WGS) entry which is preliminary data.</text>
</comment>
<feature type="binding site" evidence="9">
    <location>
        <begin position="45"/>
        <end position="46"/>
    </location>
    <ligand>
        <name>FMN</name>
        <dbReference type="ChEBI" id="CHEBI:58210"/>
    </ligand>
</feature>
<evidence type="ECO:0000256" key="7">
    <source>
        <dbReference type="ARBA" id="ARBA00022975"/>
    </source>
</evidence>
<feature type="domain" description="Dihydroorotate dehydrogenase catalytic" evidence="10">
    <location>
        <begin position="5"/>
        <end position="303"/>
    </location>
</feature>
<comment type="pathway">
    <text evidence="2 9">Pyrimidine metabolism; UMP biosynthesis via de novo pathway.</text>
</comment>
<dbReference type="InterPro" id="IPR033888">
    <property type="entry name" value="DHOD_1B"/>
</dbReference>
<keyword evidence="8 9" id="KW-0560">Oxidoreductase</keyword>
<dbReference type="RefSeq" id="WP_379929956.1">
    <property type="nucleotide sequence ID" value="NZ_JBHUMM010000037.1"/>
</dbReference>
<feature type="binding site" evidence="9">
    <location>
        <begin position="69"/>
        <end position="73"/>
    </location>
    <ligand>
        <name>substrate</name>
    </ligand>
</feature>
<feature type="binding site" evidence="9">
    <location>
        <begin position="209"/>
        <end position="210"/>
    </location>
    <ligand>
        <name>substrate</name>
    </ligand>
</feature>
<name>A0ABW5RCN0_9BACL</name>
<dbReference type="Pfam" id="PF01180">
    <property type="entry name" value="DHO_dh"/>
    <property type="match status" value="1"/>
</dbReference>
<evidence type="ECO:0000259" key="10">
    <source>
        <dbReference type="Pfam" id="PF01180"/>
    </source>
</evidence>
<keyword evidence="5 9" id="KW-0285">Flavoprotein</keyword>
<comment type="similarity">
    <text evidence="3 9">Belongs to the dihydroorotate dehydrogenase family. Type 1 subfamily.</text>
</comment>
<comment type="cofactor">
    <cofactor evidence="9">
        <name>FMN</name>
        <dbReference type="ChEBI" id="CHEBI:58210"/>
    </cofactor>
    <text evidence="9">Binds 1 FMN per subunit.</text>
</comment>
<dbReference type="PIRSF" id="PIRSF000164">
    <property type="entry name" value="DHO_oxidase"/>
    <property type="match status" value="1"/>
</dbReference>
<feature type="binding site" evidence="9">
    <location>
        <position position="144"/>
    </location>
    <ligand>
        <name>FMN</name>
        <dbReference type="ChEBI" id="CHEBI:58210"/>
    </ligand>
</feature>
<feature type="binding site" evidence="9">
    <location>
        <position position="21"/>
    </location>
    <ligand>
        <name>FMN</name>
        <dbReference type="ChEBI" id="CHEBI:58210"/>
    </ligand>
</feature>
<evidence type="ECO:0000256" key="5">
    <source>
        <dbReference type="ARBA" id="ARBA00022630"/>
    </source>
</evidence>
<evidence type="ECO:0000256" key="4">
    <source>
        <dbReference type="ARBA" id="ARBA00022490"/>
    </source>
</evidence>
<evidence type="ECO:0000256" key="6">
    <source>
        <dbReference type="ARBA" id="ARBA00022643"/>
    </source>
</evidence>
<dbReference type="Proteomes" id="UP001597497">
    <property type="component" value="Unassembled WGS sequence"/>
</dbReference>
<keyword evidence="7 9" id="KW-0665">Pyrimidine biosynthesis</keyword>
<dbReference type="EMBL" id="JBHUMM010000037">
    <property type="protein sequence ID" value="MFD2672390.1"/>
    <property type="molecule type" value="Genomic_DNA"/>
</dbReference>
<dbReference type="InterPro" id="IPR049622">
    <property type="entry name" value="Dihydroorotate_DH_I"/>
</dbReference>
<evidence type="ECO:0000256" key="8">
    <source>
        <dbReference type="ARBA" id="ARBA00023002"/>
    </source>
</evidence>
<accession>A0ABW5RCN0</accession>
<evidence type="ECO:0000313" key="11">
    <source>
        <dbReference type="EMBL" id="MFD2672390.1"/>
    </source>
</evidence>
<dbReference type="SUPFAM" id="SSF51395">
    <property type="entry name" value="FMN-linked oxidoreductases"/>
    <property type="match status" value="1"/>
</dbReference>
<evidence type="ECO:0000256" key="1">
    <source>
        <dbReference type="ARBA" id="ARBA00004496"/>
    </source>
</evidence>
<feature type="binding site" evidence="9">
    <location>
        <begin position="260"/>
        <end position="261"/>
    </location>
    <ligand>
        <name>FMN</name>
        <dbReference type="ChEBI" id="CHEBI:58210"/>
    </ligand>
</feature>
<feature type="binding site" evidence="9">
    <location>
        <position position="45"/>
    </location>
    <ligand>
        <name>substrate</name>
    </ligand>
</feature>
<proteinExistence type="inferred from homology"/>
<dbReference type="CDD" id="cd04740">
    <property type="entry name" value="DHOD_1B_like"/>
    <property type="match status" value="1"/>
</dbReference>
<evidence type="ECO:0000313" key="12">
    <source>
        <dbReference type="Proteomes" id="UP001597497"/>
    </source>
</evidence>
<dbReference type="Gene3D" id="3.20.20.70">
    <property type="entry name" value="Aldolase class I"/>
    <property type="match status" value="1"/>
</dbReference>
<protein>
    <recommendedName>
        <fullName evidence="9">Dihydroorotate dehydrogenase</fullName>
        <shortName evidence="9">DHOD</shortName>
        <shortName evidence="9">DHODase</shortName>
        <shortName evidence="9">DHOdehase</shortName>
        <ecNumber evidence="9">1.3.-.-</ecNumber>
    </recommendedName>
</protein>
<dbReference type="PANTHER" id="PTHR48109:SF1">
    <property type="entry name" value="DIHYDROOROTATE DEHYDROGENASE (FUMARATE)"/>
    <property type="match status" value="1"/>
</dbReference>
<feature type="binding site" evidence="9">
    <location>
        <position position="182"/>
    </location>
    <ligand>
        <name>FMN</name>
        <dbReference type="ChEBI" id="CHEBI:58210"/>
    </ligand>
</feature>
<comment type="catalytic activity">
    <reaction evidence="9">
        <text>(S)-dihydroorotate + A = orotate + AH2</text>
        <dbReference type="Rhea" id="RHEA:18073"/>
        <dbReference type="ChEBI" id="CHEBI:13193"/>
        <dbReference type="ChEBI" id="CHEBI:17499"/>
        <dbReference type="ChEBI" id="CHEBI:30839"/>
        <dbReference type="ChEBI" id="CHEBI:30864"/>
    </reaction>
</comment>
<dbReference type="NCBIfam" id="TIGR01037">
    <property type="entry name" value="pyrD_sub1_fam"/>
    <property type="match status" value="1"/>
</dbReference>
<dbReference type="GO" id="GO:0004589">
    <property type="term" value="F:dihydroorotate dehydrogenase (NAD+) activity"/>
    <property type="evidence" value="ECO:0007669"/>
    <property type="project" value="UniProtKB-EC"/>
</dbReference>
<dbReference type="EC" id="1.3.-.-" evidence="9"/>
<feature type="binding site" evidence="9">
    <location>
        <position position="99"/>
    </location>
    <ligand>
        <name>FMN</name>
        <dbReference type="ChEBI" id="CHEBI:58210"/>
    </ligand>
</feature>
<dbReference type="HAMAP" id="MF_00224">
    <property type="entry name" value="DHO_dh_type1"/>
    <property type="match status" value="1"/>
</dbReference>
<sequence length="318" mass="34339">MISMSCNIAGVSFKNPIIMASGTYGFGKEYSRYYALEELGGFCTKGLTLHPRVGNPGVRLYETPSGLLNSIGLENPGIASFITNETDSLQQVDTVKIVNLGGGTIEEYVEGASQLEEHARHEREKMSAVSPVPRFRSVDMIELNISCPNVKQGGMQFGIETASARTVVRAVRQVTQLPLIVKLSPLAHDIGEMAVMCEEEGADAISLINTFSGMKIDINNRKPVFHHKYAGMSGPAIRPLALRLVHLAAQAVRIPVIGMGGIVTAEDIIEFTMAGAAAVQIGTYNFVNPRAGIELRDGLEAWMKAHQVSDLAEIRGIV</sequence>
<comment type="function">
    <text evidence="9">Catalyzes the conversion of dihydroorotate to orotate.</text>
</comment>
<feature type="binding site" evidence="9">
    <location>
        <position position="144"/>
    </location>
    <ligand>
        <name>substrate</name>
    </ligand>
</feature>
<reference evidence="12" key="1">
    <citation type="journal article" date="2019" name="Int. J. Syst. Evol. Microbiol.">
        <title>The Global Catalogue of Microorganisms (GCM) 10K type strain sequencing project: providing services to taxonomists for standard genome sequencing and annotation.</title>
        <authorList>
            <consortium name="The Broad Institute Genomics Platform"/>
            <consortium name="The Broad Institute Genome Sequencing Center for Infectious Disease"/>
            <person name="Wu L."/>
            <person name="Ma J."/>
        </authorList>
    </citation>
    <scope>NUCLEOTIDE SEQUENCE [LARGE SCALE GENOMIC DNA]</scope>
    <source>
        <strain evidence="12">KCTC 33676</strain>
    </source>
</reference>
<gene>
    <name evidence="9" type="primary">pyrD</name>
    <name evidence="11" type="ORF">ACFSUC_12520</name>
</gene>
<feature type="binding site" evidence="9">
    <location>
        <position position="234"/>
    </location>
    <ligand>
        <name>FMN</name>
        <dbReference type="ChEBI" id="CHEBI:58210"/>
    </ligand>
</feature>
<keyword evidence="12" id="KW-1185">Reference proteome</keyword>
<feature type="binding site" evidence="9">
    <location>
        <begin position="282"/>
        <end position="283"/>
    </location>
    <ligand>
        <name>FMN</name>
        <dbReference type="ChEBI" id="CHEBI:58210"/>
    </ligand>
</feature>
<feature type="binding site" evidence="9">
    <location>
        <position position="208"/>
    </location>
    <ligand>
        <name>FMN</name>
        <dbReference type="ChEBI" id="CHEBI:58210"/>
    </ligand>
</feature>
<dbReference type="InterPro" id="IPR013785">
    <property type="entry name" value="Aldolase_TIM"/>
</dbReference>
<keyword evidence="6 9" id="KW-0288">FMN</keyword>
<dbReference type="InterPro" id="IPR024920">
    <property type="entry name" value="Dihydroorotate_DH_1"/>
</dbReference>
<dbReference type="InterPro" id="IPR050074">
    <property type="entry name" value="DHO_dehydrogenase"/>
</dbReference>
<evidence type="ECO:0000256" key="3">
    <source>
        <dbReference type="ARBA" id="ARBA00008008"/>
    </source>
</evidence>